<dbReference type="EMBL" id="LAZR01000310">
    <property type="protein sequence ID" value="KKN75430.1"/>
    <property type="molecule type" value="Genomic_DNA"/>
</dbReference>
<dbReference type="GO" id="GO:0016787">
    <property type="term" value="F:hydrolase activity"/>
    <property type="evidence" value="ECO:0007669"/>
    <property type="project" value="InterPro"/>
</dbReference>
<feature type="domain" description="Calcineurin-like phosphoesterase" evidence="1">
    <location>
        <begin position="28"/>
        <end position="218"/>
    </location>
</feature>
<name>A0A0F9T289_9ZZZZ</name>
<organism evidence="2">
    <name type="scientific">marine sediment metagenome</name>
    <dbReference type="NCBI Taxonomy" id="412755"/>
    <lineage>
        <taxon>unclassified sequences</taxon>
        <taxon>metagenomes</taxon>
        <taxon>ecological metagenomes</taxon>
    </lineage>
</organism>
<sequence>MEYNVIQIDLAKLGLKKDDSWFLEPLYDIHIGHQNFEAEKYVKRVNAIAEQTNRSTFIGGDIIDNIPAADFRLDTRSKDMTMFEDVEQEDAFERLTEPLINQHKKLLTKKYQRHEDPKTWSDIKIHGALMGNHEYARHYYSSQRFEKAFCKPAKLKNLEDEAVIWFEFYWHSELLRQFTAVVTHGAYGGDQSGGEVNSMQRWPAKVDADMFIVGHSHDKRITDQAQEIFKRGTGKSLKMFERTLIFANGGTFLKTHNFGIRNYPEKKAIRSRVSKIGTITIEMVPYDGDLKGHL</sequence>
<evidence type="ECO:0000313" key="2">
    <source>
        <dbReference type="EMBL" id="KKN75430.1"/>
    </source>
</evidence>
<dbReference type="SUPFAM" id="SSF56300">
    <property type="entry name" value="Metallo-dependent phosphatases"/>
    <property type="match status" value="1"/>
</dbReference>
<proteinExistence type="predicted"/>
<accession>A0A0F9T289</accession>
<dbReference type="InterPro" id="IPR029052">
    <property type="entry name" value="Metallo-depent_PP-like"/>
</dbReference>
<dbReference type="InterPro" id="IPR004843">
    <property type="entry name" value="Calcineurin-like_PHP"/>
</dbReference>
<dbReference type="Pfam" id="PF00149">
    <property type="entry name" value="Metallophos"/>
    <property type="match status" value="1"/>
</dbReference>
<gene>
    <name evidence="2" type="ORF">LCGC14_0380510</name>
</gene>
<protein>
    <recommendedName>
        <fullName evidence="1">Calcineurin-like phosphoesterase domain-containing protein</fullName>
    </recommendedName>
</protein>
<evidence type="ECO:0000259" key="1">
    <source>
        <dbReference type="Pfam" id="PF00149"/>
    </source>
</evidence>
<reference evidence="2" key="1">
    <citation type="journal article" date="2015" name="Nature">
        <title>Complex archaea that bridge the gap between prokaryotes and eukaryotes.</title>
        <authorList>
            <person name="Spang A."/>
            <person name="Saw J.H."/>
            <person name="Jorgensen S.L."/>
            <person name="Zaremba-Niedzwiedzka K."/>
            <person name="Martijn J."/>
            <person name="Lind A.E."/>
            <person name="van Eijk R."/>
            <person name="Schleper C."/>
            <person name="Guy L."/>
            <person name="Ettema T.J."/>
        </authorList>
    </citation>
    <scope>NUCLEOTIDE SEQUENCE</scope>
</reference>
<comment type="caution">
    <text evidence="2">The sequence shown here is derived from an EMBL/GenBank/DDBJ whole genome shotgun (WGS) entry which is preliminary data.</text>
</comment>
<dbReference type="AlphaFoldDB" id="A0A0F9T289"/>